<evidence type="ECO:0000313" key="4">
    <source>
        <dbReference type="Proteomes" id="UP000298159"/>
    </source>
</evidence>
<keyword evidence="1" id="KW-0378">Hydrolase</keyword>
<dbReference type="Gene3D" id="3.30.450.40">
    <property type="match status" value="1"/>
</dbReference>
<evidence type="ECO:0000313" key="3">
    <source>
        <dbReference type="EMBL" id="TGN79515.1"/>
    </source>
</evidence>
<feature type="domain" description="PPM-type phosphatase" evidence="2">
    <location>
        <begin position="384"/>
        <end position="598"/>
    </location>
</feature>
<reference evidence="3 4" key="1">
    <citation type="submission" date="2019-04" db="EMBL/GenBank/DDBJ databases">
        <title>Streptomyces sp. nov. Bv016 isolated from bark of Buahinia variegata.</title>
        <authorList>
            <person name="Kanchanasin P."/>
            <person name="Tanasupawat S."/>
            <person name="Yuki M."/>
            <person name="Kudo T."/>
        </authorList>
    </citation>
    <scope>NUCLEOTIDE SEQUENCE [LARGE SCALE GENOMIC DNA]</scope>
    <source>
        <strain evidence="3 4">Bv016</strain>
    </source>
</reference>
<dbReference type="GO" id="GO:0016791">
    <property type="term" value="F:phosphatase activity"/>
    <property type="evidence" value="ECO:0007669"/>
    <property type="project" value="TreeGrafter"/>
</dbReference>
<proteinExistence type="predicted"/>
<dbReference type="SUPFAM" id="SSF81606">
    <property type="entry name" value="PP2C-like"/>
    <property type="match status" value="1"/>
</dbReference>
<evidence type="ECO:0000259" key="2">
    <source>
        <dbReference type="SMART" id="SM00331"/>
    </source>
</evidence>
<dbReference type="Pfam" id="PF13185">
    <property type="entry name" value="GAF_2"/>
    <property type="match status" value="1"/>
</dbReference>
<evidence type="ECO:0000256" key="1">
    <source>
        <dbReference type="ARBA" id="ARBA00022801"/>
    </source>
</evidence>
<protein>
    <submittedName>
        <fullName evidence="3">Serine/threonine-protein phosphatase</fullName>
    </submittedName>
</protein>
<keyword evidence="4" id="KW-1185">Reference proteome</keyword>
<dbReference type="InterPro" id="IPR001932">
    <property type="entry name" value="PPM-type_phosphatase-like_dom"/>
</dbReference>
<name>A0A4Z1DC42_9ACTN</name>
<comment type="caution">
    <text evidence="3">The sequence shown here is derived from an EMBL/GenBank/DDBJ whole genome shotgun (WGS) entry which is preliminary data.</text>
</comment>
<dbReference type="InterPro" id="IPR003018">
    <property type="entry name" value="GAF"/>
</dbReference>
<dbReference type="Gene3D" id="3.60.40.10">
    <property type="entry name" value="PPM-type phosphatase domain"/>
    <property type="match status" value="1"/>
</dbReference>
<dbReference type="InterPro" id="IPR052016">
    <property type="entry name" value="Bact_Sigma-Reg"/>
</dbReference>
<sequence>MGTHGETCVNTPASPSRQAPGAWWRWLHQLWLNAMAVEDVTGIAVQVYRALIQLPGAAVAVGARWGVGEPQYMRMLSAGCEDPVTWLPTAPDWPGGPGLPPTPDAGSGPLSRVYDLTGPERADLALVAGPLLDSKAAVVLECVFPLATGDTAGLWVGLENLPDAATVERLGEQLAQVADVLMASNERILAARSDERRQARDAFLAEASLQMDASLDVQETLGRVARLAVPAVAEGCAVHLFRPDGRLEPVAVAHVAVTAQERLAGIAHDDAWLDATLCAGATRRDSVVLRGADLAGGPFAPDAADPAFAVSALSVSPLRARGRTLGTLTFLYGREDDGIADPRTLENLAGRAALAIDTTTLYAQRREHVRLLQHHLLPRALPEVAGLELSAAYEVGDTSLDVGGDFYDVVAAGGKVALFIGDVCGRGAEAAAFTALARHTLRTLLEDGTRPGPALSRLNRVLTDERASRFVTALVAVLTPVDGGWDAEIAAAGHPFPLLRRADGEVTEVPAHGLLLGVVPGTSYESVRMRLGEGDAVMMFTDGLIEARSADGTHFEEHLPAAVRELAGGEDPAAGIVAAASAFRHLGDDDTAVLIARVRGQR</sequence>
<dbReference type="AlphaFoldDB" id="A0A4Z1DC42"/>
<dbReference type="SUPFAM" id="SSF55781">
    <property type="entry name" value="GAF domain-like"/>
    <property type="match status" value="1"/>
</dbReference>
<accession>A0A4Z1DC42</accession>
<dbReference type="Proteomes" id="UP000298159">
    <property type="component" value="Unassembled WGS sequence"/>
</dbReference>
<dbReference type="EMBL" id="SRRT01000002">
    <property type="protein sequence ID" value="TGN79515.1"/>
    <property type="molecule type" value="Genomic_DNA"/>
</dbReference>
<organism evidence="3 4">
    <name type="scientific">Streptomyces bauhiniae</name>
    <dbReference type="NCBI Taxonomy" id="2340725"/>
    <lineage>
        <taxon>Bacteria</taxon>
        <taxon>Bacillati</taxon>
        <taxon>Actinomycetota</taxon>
        <taxon>Actinomycetes</taxon>
        <taxon>Kitasatosporales</taxon>
        <taxon>Streptomycetaceae</taxon>
        <taxon>Streptomyces</taxon>
    </lineage>
</organism>
<dbReference type="PANTHER" id="PTHR43156">
    <property type="entry name" value="STAGE II SPORULATION PROTEIN E-RELATED"/>
    <property type="match status" value="1"/>
</dbReference>
<dbReference type="InterPro" id="IPR029016">
    <property type="entry name" value="GAF-like_dom_sf"/>
</dbReference>
<dbReference type="Pfam" id="PF07228">
    <property type="entry name" value="SpoIIE"/>
    <property type="match status" value="1"/>
</dbReference>
<dbReference type="SMART" id="SM00331">
    <property type="entry name" value="PP2C_SIG"/>
    <property type="match status" value="1"/>
</dbReference>
<gene>
    <name evidence="3" type="ORF">E5083_07795</name>
</gene>
<dbReference type="PANTHER" id="PTHR43156:SF2">
    <property type="entry name" value="STAGE II SPORULATION PROTEIN E"/>
    <property type="match status" value="1"/>
</dbReference>
<dbReference type="InterPro" id="IPR036457">
    <property type="entry name" value="PPM-type-like_dom_sf"/>
</dbReference>